<dbReference type="EMBL" id="LGRX02015889">
    <property type="protein sequence ID" value="KAK3262892.1"/>
    <property type="molecule type" value="Genomic_DNA"/>
</dbReference>
<name>A0AAE0KW37_9CHLO</name>
<evidence type="ECO:0000259" key="4">
    <source>
        <dbReference type="Pfam" id="PF00588"/>
    </source>
</evidence>
<dbReference type="InterPro" id="IPR029028">
    <property type="entry name" value="Alpha/beta_knot_MTases"/>
</dbReference>
<sequence>MRKELYKKGSGTHRNKGRAAAPLSEAGAVWPSRPAAGSVRLWQYLCMLTHFIDEEMYDCVDTHIWRALHLGNLPTTRQYLELFAVRFVLRFPERIRARLIQPIKAFNGTSAYICSLLRALASAIKHLGDRERSELLPEVMAAVAPWLTAHHHSLRGFAQVMVHGLLKDFPPHSPAWSQRIQAPGAGEVEMSADVRYLACLYEFLEENTDCSKIREVVEKQLEWCDPAEACTPQGILCHDVGLSSTSSGVGEPVELPFEGAPTPLLDRVASFLFETRQNLRSTMAENEVHYVEDKMGAPAARPAPAASVEPGFQRKVESQLTVAAAAVAGGTAFNDEVLTFETPPIADDHEQLMLEAAVGSSRLAAVGQYGRMARQELIVVASLIDKIPNLAGLARTCEVFQAASLVSLASACLGLTWQQQSLASACLGETASLPGSLASVTAEKWIPVLEVKEHSLDAFLRLKQSQGFSLVGLEQTTTSCCITEYDFPKKTVLVLGREKEGIPVEMIQMLDACVEIPQLGMIRSLNVHVTAAIAIYHYTKQMLKTN</sequence>
<dbReference type="Proteomes" id="UP001190700">
    <property type="component" value="Unassembled WGS sequence"/>
</dbReference>
<evidence type="ECO:0000313" key="6">
    <source>
        <dbReference type="Proteomes" id="UP001190700"/>
    </source>
</evidence>
<evidence type="ECO:0000256" key="3">
    <source>
        <dbReference type="SAM" id="MobiDB-lite"/>
    </source>
</evidence>
<reference evidence="5 6" key="1">
    <citation type="journal article" date="2015" name="Genome Biol. Evol.">
        <title>Comparative Genomics of a Bacterivorous Green Alga Reveals Evolutionary Causalities and Consequences of Phago-Mixotrophic Mode of Nutrition.</title>
        <authorList>
            <person name="Burns J.A."/>
            <person name="Paasch A."/>
            <person name="Narechania A."/>
            <person name="Kim E."/>
        </authorList>
    </citation>
    <scope>NUCLEOTIDE SEQUENCE [LARGE SCALE GENOMIC DNA]</scope>
    <source>
        <strain evidence="5 6">PLY_AMNH</strain>
    </source>
</reference>
<proteinExistence type="predicted"/>
<accession>A0AAE0KW37</accession>
<dbReference type="PANTHER" id="PTHR12029">
    <property type="entry name" value="RNA METHYLTRANSFERASE"/>
    <property type="match status" value="1"/>
</dbReference>
<evidence type="ECO:0000256" key="1">
    <source>
        <dbReference type="ARBA" id="ARBA00022603"/>
    </source>
</evidence>
<dbReference type="GO" id="GO:0016423">
    <property type="term" value="F:tRNA (guanine) methyltransferase activity"/>
    <property type="evidence" value="ECO:0007669"/>
    <property type="project" value="InterPro"/>
</dbReference>
<dbReference type="InterPro" id="IPR029026">
    <property type="entry name" value="tRNA_m1G_MTases_N"/>
</dbReference>
<dbReference type="SUPFAM" id="SSF75217">
    <property type="entry name" value="alpha/beta knot"/>
    <property type="match status" value="1"/>
</dbReference>
<dbReference type="PANTHER" id="PTHR12029:SF11">
    <property type="entry name" value="METHYLTRANSFERASE TARBP1-RELATED"/>
    <property type="match status" value="1"/>
</dbReference>
<dbReference type="InterPro" id="IPR045330">
    <property type="entry name" value="TRM3/TARBP1"/>
</dbReference>
<feature type="region of interest" description="Disordered" evidence="3">
    <location>
        <begin position="1"/>
        <end position="20"/>
    </location>
</feature>
<evidence type="ECO:0000256" key="2">
    <source>
        <dbReference type="ARBA" id="ARBA00022679"/>
    </source>
</evidence>
<protein>
    <recommendedName>
        <fullName evidence="4">tRNA/rRNA methyltransferase SpoU type domain-containing protein</fullName>
    </recommendedName>
</protein>
<evidence type="ECO:0000313" key="5">
    <source>
        <dbReference type="EMBL" id="KAK3262892.1"/>
    </source>
</evidence>
<dbReference type="CDD" id="cd18091">
    <property type="entry name" value="SpoU-like_TRM3-like"/>
    <property type="match status" value="1"/>
</dbReference>
<dbReference type="Pfam" id="PF00588">
    <property type="entry name" value="SpoU_methylase"/>
    <property type="match status" value="1"/>
</dbReference>
<keyword evidence="6" id="KW-1185">Reference proteome</keyword>
<dbReference type="InterPro" id="IPR044748">
    <property type="entry name" value="Trm3/TARBP1_C"/>
</dbReference>
<keyword evidence="2" id="KW-0808">Transferase</keyword>
<dbReference type="GO" id="GO:0030488">
    <property type="term" value="P:tRNA methylation"/>
    <property type="evidence" value="ECO:0007669"/>
    <property type="project" value="InterPro"/>
</dbReference>
<keyword evidence="1" id="KW-0489">Methyltransferase</keyword>
<dbReference type="Gene3D" id="3.40.1280.10">
    <property type="match status" value="1"/>
</dbReference>
<gene>
    <name evidence="5" type="ORF">CYMTET_28280</name>
</gene>
<dbReference type="InterPro" id="IPR001537">
    <property type="entry name" value="SpoU_MeTrfase"/>
</dbReference>
<organism evidence="5 6">
    <name type="scientific">Cymbomonas tetramitiformis</name>
    <dbReference type="NCBI Taxonomy" id="36881"/>
    <lineage>
        <taxon>Eukaryota</taxon>
        <taxon>Viridiplantae</taxon>
        <taxon>Chlorophyta</taxon>
        <taxon>Pyramimonadophyceae</taxon>
        <taxon>Pyramimonadales</taxon>
        <taxon>Pyramimonadaceae</taxon>
        <taxon>Cymbomonas</taxon>
    </lineage>
</organism>
<comment type="caution">
    <text evidence="5">The sequence shown here is derived from an EMBL/GenBank/DDBJ whole genome shotgun (WGS) entry which is preliminary data.</text>
</comment>
<feature type="domain" description="tRNA/rRNA methyltransferase SpoU type" evidence="4">
    <location>
        <begin position="377"/>
        <end position="536"/>
    </location>
</feature>
<dbReference type="GO" id="GO:0003723">
    <property type="term" value="F:RNA binding"/>
    <property type="evidence" value="ECO:0007669"/>
    <property type="project" value="InterPro"/>
</dbReference>
<dbReference type="AlphaFoldDB" id="A0AAE0KW37"/>